<feature type="active site" description="Charge relay system" evidence="7 8">
    <location>
        <position position="274"/>
    </location>
</feature>
<dbReference type="PANTHER" id="PTHR43806">
    <property type="entry name" value="PEPTIDASE S8"/>
    <property type="match status" value="1"/>
</dbReference>
<dbReference type="InterPro" id="IPR050131">
    <property type="entry name" value="Peptidase_S8_subtilisin-like"/>
</dbReference>
<organism evidence="14 15">
    <name type="scientific">Cellulosimicrobium cellulans</name>
    <name type="common">Arthrobacter luteus</name>
    <dbReference type="NCBI Taxonomy" id="1710"/>
    <lineage>
        <taxon>Bacteria</taxon>
        <taxon>Bacillati</taxon>
        <taxon>Actinomycetota</taxon>
        <taxon>Actinomycetes</taxon>
        <taxon>Micrococcales</taxon>
        <taxon>Promicromonosporaceae</taxon>
        <taxon>Cellulosimicrobium</taxon>
    </lineage>
</organism>
<evidence type="ECO:0000313" key="15">
    <source>
        <dbReference type="Proteomes" id="UP000196228"/>
    </source>
</evidence>
<dbReference type="PANTHER" id="PTHR43806:SF11">
    <property type="entry name" value="CEREVISIN-RELATED"/>
    <property type="match status" value="1"/>
</dbReference>
<evidence type="ECO:0000259" key="13">
    <source>
        <dbReference type="Pfam" id="PF02225"/>
    </source>
</evidence>
<feature type="domain" description="Peptidase S8/S53" evidence="12">
    <location>
        <begin position="183"/>
        <end position="656"/>
    </location>
</feature>
<dbReference type="InterPro" id="IPR000209">
    <property type="entry name" value="Peptidase_S8/S53_dom"/>
</dbReference>
<proteinExistence type="inferred from homology"/>
<evidence type="ECO:0000256" key="2">
    <source>
        <dbReference type="ARBA" id="ARBA00022512"/>
    </source>
</evidence>
<feature type="domain" description="PA" evidence="13">
    <location>
        <begin position="452"/>
        <end position="520"/>
    </location>
</feature>
<dbReference type="Pfam" id="PF00082">
    <property type="entry name" value="Peptidase_S8"/>
    <property type="match status" value="1"/>
</dbReference>
<dbReference type="GO" id="GO:0004252">
    <property type="term" value="F:serine-type endopeptidase activity"/>
    <property type="evidence" value="ECO:0007669"/>
    <property type="project" value="UniProtKB-UniRule"/>
</dbReference>
<evidence type="ECO:0000256" key="3">
    <source>
        <dbReference type="ARBA" id="ARBA00022670"/>
    </source>
</evidence>
<dbReference type="PRINTS" id="PR00723">
    <property type="entry name" value="SUBTILISIN"/>
</dbReference>
<comment type="similarity">
    <text evidence="1 8 9">Belongs to the peptidase S8 family.</text>
</comment>
<sequence>MSMKHRSLPVSLTAAAASLAVVAAAAAPAVADPPPDPGDSLGVQSGASLAPTDKVAPSLAKASGTVTAFVELDAPSAVDLAAQGASPHEVEANAQEVAQLADDVVPQQATARSAGARNPQQVSVTSTLVAGVVVTGDAARVRDLARDASVVTVYRIIPKKPANKGTDVFTRALETWQSTGLTGEGVRIGIIDTGLDYTHKAFGGPGTQEAFDEAYGDRGTGPVPDGTFDELKFLGGHDFAGYDYDASGTVPGTTLVPTPDENPIDSLDSVGSGHGSHVAGTTAAYGVTADGETFDGDYSTLTDISDWQVGPGSAPEAGLYALKVFGDLGGSTGVVVDALEWAADPNGDGDLSDRLDIVNLSLGSDGSPADDPENLFIDQLSRLGTLSVIASGNAGDVTDVGGSPGNARTALTVANSVGDTQTFDAVRVDAPAALAGEYPAQNSQDYAGGADVTAPVAFVAGDFTGCAAFTPEQAAAVAGKIAFLYWDDNDATRACGSAARFNNAQAAGAVGVLLSSELSSFVAGIAGNAGIPGAQLTGPSHDALRPAIEAGEVTMTVGPSFALSSFVSIPEIGDTLNSGSSRGVHGSLGIAKPDVAAPGTGIASVASGHLDGASIKSGTSMATPHVAGIAALVKEAHPGWAPAEVKASVMNTATHDVFTGPSGTGTAYGPERVGSGRVDAVDAVENTTLAYASQDSDQVSVAFGVVPVGQDTVTVRKTLTVQNTGDAPKTYATSFAQSSTAGGATVSVAPASVTVPAGQRTVVTVTLTADPATLAKELDPTSSADSGLGVPRDFVSSVSGRVVLTPTDGTAALRVPVQASPKLVSDLSGQAVAFPGTATTADLDLDGRGVASGGWFSVVAPFELKTTSPRLEADAAVGASASAIAAADVRAVGFTSTAPQVAADGGDPADGVIGIGVAVDGQWASLGSVSIPAVEVDVDSDGTADFEVAAIKYNSETDLTLAATFTLKDWTAPDGKKYKAGANVDLQPINSVWGNVDTSVFDNNVVVIPVGIGSLGIEEGDVPTFQVLTYSPYSQAADQLVDATETFTGDPYDPAYWFDGGDQLLYVGADDTSIPVHRSESAVEAGSGKLLLLHLHNATPTKRWQTVDVSTSAVVDATVTAEARCLGGKAHVAVRVLNESGATADVVVTTPYGEKTFPNVKDGKNAYQSFSSRAASFDAGSVTATLTAEVGGEEVTTTYDADYEALSCS</sequence>
<evidence type="ECO:0000256" key="9">
    <source>
        <dbReference type="RuleBase" id="RU003355"/>
    </source>
</evidence>
<dbReference type="Gene3D" id="3.40.50.200">
    <property type="entry name" value="Peptidase S8/S53 domain"/>
    <property type="match status" value="2"/>
</dbReference>
<evidence type="ECO:0000256" key="11">
    <source>
        <dbReference type="SAM" id="SignalP"/>
    </source>
</evidence>
<gene>
    <name evidence="14" type="ORF">CBR64_04345</name>
</gene>
<evidence type="ECO:0000256" key="5">
    <source>
        <dbReference type="ARBA" id="ARBA00022801"/>
    </source>
</evidence>
<feature type="chain" id="PRO_5039433086" description="Peptidase S8" evidence="11">
    <location>
        <begin position="32"/>
        <end position="1209"/>
    </location>
</feature>
<evidence type="ECO:0000256" key="6">
    <source>
        <dbReference type="ARBA" id="ARBA00022825"/>
    </source>
</evidence>
<dbReference type="SUPFAM" id="SSF52743">
    <property type="entry name" value="Subtilisin-like"/>
    <property type="match status" value="1"/>
</dbReference>
<protein>
    <recommendedName>
        <fullName evidence="16">Peptidase S8</fullName>
    </recommendedName>
</protein>
<evidence type="ECO:0000256" key="7">
    <source>
        <dbReference type="PIRSR" id="PIRSR615500-1"/>
    </source>
</evidence>
<evidence type="ECO:0000256" key="1">
    <source>
        <dbReference type="ARBA" id="ARBA00011073"/>
    </source>
</evidence>
<dbReference type="Pfam" id="PF02225">
    <property type="entry name" value="PA"/>
    <property type="match status" value="1"/>
</dbReference>
<reference evidence="14 15" key="1">
    <citation type="submission" date="2017-05" db="EMBL/GenBank/DDBJ databases">
        <authorList>
            <person name="Song R."/>
            <person name="Chenine A.L."/>
            <person name="Ruprecht R.M."/>
        </authorList>
    </citation>
    <scope>NUCLEOTIDE SEQUENCE [LARGE SCALE GENOMIC DNA]</scope>
    <source>
        <strain evidence="14 15">PSBB019</strain>
    </source>
</reference>
<dbReference type="GO" id="GO:0005975">
    <property type="term" value="P:carbohydrate metabolic process"/>
    <property type="evidence" value="ECO:0007669"/>
    <property type="project" value="UniProtKB-ARBA"/>
</dbReference>
<feature type="region of interest" description="Disordered" evidence="10">
    <location>
        <begin position="29"/>
        <end position="49"/>
    </location>
</feature>
<feature type="active site" description="Charge relay system" evidence="7 8">
    <location>
        <position position="192"/>
    </location>
</feature>
<dbReference type="InterPro" id="IPR034213">
    <property type="entry name" value="S8_Vpr-like"/>
</dbReference>
<dbReference type="CDD" id="cd07474">
    <property type="entry name" value="Peptidases_S8_subtilisin_Vpr-like"/>
    <property type="match status" value="1"/>
</dbReference>
<evidence type="ECO:0000256" key="8">
    <source>
        <dbReference type="PROSITE-ProRule" id="PRU01240"/>
    </source>
</evidence>
<keyword evidence="2" id="KW-0964">Secreted</keyword>
<feature type="active site" description="Charge relay system" evidence="7 8">
    <location>
        <position position="620"/>
    </location>
</feature>
<dbReference type="InterPro" id="IPR023827">
    <property type="entry name" value="Peptidase_S8_Asp-AS"/>
</dbReference>
<evidence type="ECO:0000256" key="4">
    <source>
        <dbReference type="ARBA" id="ARBA00022729"/>
    </source>
</evidence>
<evidence type="ECO:0000259" key="12">
    <source>
        <dbReference type="Pfam" id="PF00082"/>
    </source>
</evidence>
<dbReference type="AlphaFoldDB" id="A0A1Y0HUA1"/>
<dbReference type="PROSITE" id="PS00136">
    <property type="entry name" value="SUBTILASE_ASP"/>
    <property type="match status" value="1"/>
</dbReference>
<dbReference type="KEGG" id="cceu:CBR64_04345"/>
<dbReference type="InterPro" id="IPR015500">
    <property type="entry name" value="Peptidase_S8_subtilisin-rel"/>
</dbReference>
<accession>A0A1Y0HUA1</accession>
<dbReference type="Proteomes" id="UP000196228">
    <property type="component" value="Chromosome"/>
</dbReference>
<evidence type="ECO:0000313" key="14">
    <source>
        <dbReference type="EMBL" id="ARU50834.1"/>
    </source>
</evidence>
<evidence type="ECO:0008006" key="16">
    <source>
        <dbReference type="Google" id="ProtNLM"/>
    </source>
</evidence>
<dbReference type="InterPro" id="IPR013783">
    <property type="entry name" value="Ig-like_fold"/>
</dbReference>
<dbReference type="InterPro" id="IPR036852">
    <property type="entry name" value="Peptidase_S8/S53_dom_sf"/>
</dbReference>
<keyword evidence="2" id="KW-0134">Cell wall</keyword>
<dbReference type="EMBL" id="CP021383">
    <property type="protein sequence ID" value="ARU50834.1"/>
    <property type="molecule type" value="Genomic_DNA"/>
</dbReference>
<dbReference type="GO" id="GO:0006508">
    <property type="term" value="P:proteolysis"/>
    <property type="evidence" value="ECO:0007669"/>
    <property type="project" value="UniProtKB-KW"/>
</dbReference>
<dbReference type="Gene3D" id="2.60.40.10">
    <property type="entry name" value="Immunoglobulins"/>
    <property type="match status" value="1"/>
</dbReference>
<keyword evidence="4 11" id="KW-0732">Signal</keyword>
<name>A0A1Y0HUA1_CELCE</name>
<dbReference type="PROSITE" id="PS51892">
    <property type="entry name" value="SUBTILASE"/>
    <property type="match status" value="1"/>
</dbReference>
<keyword evidence="5 8" id="KW-0378">Hydrolase</keyword>
<dbReference type="InterPro" id="IPR023828">
    <property type="entry name" value="Peptidase_S8_Ser-AS"/>
</dbReference>
<feature type="signal peptide" evidence="11">
    <location>
        <begin position="1"/>
        <end position="31"/>
    </location>
</feature>
<dbReference type="InterPro" id="IPR003137">
    <property type="entry name" value="PA_domain"/>
</dbReference>
<evidence type="ECO:0000256" key="10">
    <source>
        <dbReference type="SAM" id="MobiDB-lite"/>
    </source>
</evidence>
<keyword evidence="6 8" id="KW-0720">Serine protease</keyword>
<dbReference type="PROSITE" id="PS00138">
    <property type="entry name" value="SUBTILASE_SER"/>
    <property type="match status" value="1"/>
</dbReference>
<keyword evidence="3 8" id="KW-0645">Protease</keyword>